<dbReference type="PANTHER" id="PTHR12919:SF20">
    <property type="entry name" value="SMALL RIBOSOMAL SUBUNIT PROTEIN BS16M"/>
    <property type="match status" value="1"/>
</dbReference>
<evidence type="ECO:0000256" key="3">
    <source>
        <dbReference type="ARBA" id="ARBA00023274"/>
    </source>
</evidence>
<dbReference type="SUPFAM" id="SSF54565">
    <property type="entry name" value="Ribosomal protein S16"/>
    <property type="match status" value="1"/>
</dbReference>
<dbReference type="GO" id="GO:0009507">
    <property type="term" value="C:chloroplast"/>
    <property type="evidence" value="ECO:0007669"/>
    <property type="project" value="UniProtKB-SubCell"/>
</dbReference>
<dbReference type="Pfam" id="PF00886">
    <property type="entry name" value="Ribosomal_S16"/>
    <property type="match status" value="1"/>
</dbReference>
<name>A0A516ZAE9_9STRA</name>
<dbReference type="NCBIfam" id="TIGR00002">
    <property type="entry name" value="S16"/>
    <property type="match status" value="1"/>
</dbReference>
<dbReference type="Gene3D" id="3.30.1320.10">
    <property type="match status" value="1"/>
</dbReference>
<reference evidence="5" key="1">
    <citation type="journal article" date="2019" name="J. Phycol.">
        <title>Dictyochophyceae plastid genomes reveal unusual variability of their organization.</title>
        <authorList>
            <person name="Han K.Y."/>
            <person name="Maciszewski K."/>
            <person name="Graf L."/>
            <person name="Yang J.H."/>
            <person name="Andersen R.A."/>
            <person name="Karnkowska A."/>
            <person name="Yoon H.S."/>
        </authorList>
    </citation>
    <scope>NUCLEOTIDE SEQUENCE</scope>
</reference>
<evidence type="ECO:0000256" key="4">
    <source>
        <dbReference type="HAMAP-Rule" id="MF_00385"/>
    </source>
</evidence>
<gene>
    <name evidence="4 5" type="primary">rps16</name>
</gene>
<dbReference type="GO" id="GO:0005739">
    <property type="term" value="C:mitochondrion"/>
    <property type="evidence" value="ECO:0007669"/>
    <property type="project" value="GOC"/>
</dbReference>
<proteinExistence type="inferred from homology"/>
<accession>A0A516ZAE9</accession>
<keyword evidence="2 4" id="KW-0689">Ribosomal protein</keyword>
<dbReference type="InterPro" id="IPR023803">
    <property type="entry name" value="Ribosomal_bS16_dom_sf"/>
</dbReference>
<keyword evidence="5" id="KW-0934">Plastid</keyword>
<keyword evidence="3 4" id="KW-0687">Ribonucleoprotein</keyword>
<comment type="similarity">
    <text evidence="1 4">Belongs to the bacterial ribosomal protein bS16 family.</text>
</comment>
<comment type="subcellular location">
    <subcellularLocation>
        <location evidence="4">Plastid</location>
        <location evidence="4">Chloroplast</location>
    </subcellularLocation>
</comment>
<evidence type="ECO:0000256" key="1">
    <source>
        <dbReference type="ARBA" id="ARBA00006668"/>
    </source>
</evidence>
<dbReference type="GO" id="GO:0003735">
    <property type="term" value="F:structural constituent of ribosome"/>
    <property type="evidence" value="ECO:0007669"/>
    <property type="project" value="InterPro"/>
</dbReference>
<dbReference type="RefSeq" id="YP_009684602.1">
    <property type="nucleotide sequence ID" value="NC_044408.1"/>
</dbReference>
<protein>
    <recommendedName>
        <fullName evidence="4">Small ribosomal subunit protein bS16c</fullName>
    </recommendedName>
</protein>
<evidence type="ECO:0000313" key="5">
    <source>
        <dbReference type="EMBL" id="QDR24688.1"/>
    </source>
</evidence>
<dbReference type="InterPro" id="IPR000307">
    <property type="entry name" value="Ribosomal_bS16"/>
</dbReference>
<dbReference type="GO" id="GO:0015935">
    <property type="term" value="C:small ribosomal subunit"/>
    <property type="evidence" value="ECO:0007669"/>
    <property type="project" value="TreeGrafter"/>
</dbReference>
<keyword evidence="5" id="KW-0150">Chloroplast</keyword>
<sequence length="79" mass="9145">MLKMRFKRGGKKRQPSYRIVLMESTSARDSRAIKELGFYNPISKEVKLDVPSIVKYLKYGAQPTETVKNLLIKSKILEK</sequence>
<dbReference type="GO" id="GO:0032543">
    <property type="term" value="P:mitochondrial translation"/>
    <property type="evidence" value="ECO:0007669"/>
    <property type="project" value="TreeGrafter"/>
</dbReference>
<organism evidence="5">
    <name type="scientific">Pseudopedinella elastica</name>
    <dbReference type="NCBI Taxonomy" id="35684"/>
    <lineage>
        <taxon>Eukaryota</taxon>
        <taxon>Sar</taxon>
        <taxon>Stramenopiles</taxon>
        <taxon>Ochrophyta</taxon>
        <taxon>Dictyochophyceae</taxon>
        <taxon>Pedinellales</taxon>
        <taxon>Pseudopedinella</taxon>
    </lineage>
</organism>
<dbReference type="GeneID" id="41657596"/>
<geneLocation type="chloroplast" evidence="5"/>
<dbReference type="AlphaFoldDB" id="A0A516ZAE9"/>
<evidence type="ECO:0000256" key="2">
    <source>
        <dbReference type="ARBA" id="ARBA00022980"/>
    </source>
</evidence>
<dbReference type="PANTHER" id="PTHR12919">
    <property type="entry name" value="30S RIBOSOMAL PROTEIN S16"/>
    <property type="match status" value="1"/>
</dbReference>
<dbReference type="EMBL" id="MK518353">
    <property type="protein sequence ID" value="QDR24688.1"/>
    <property type="molecule type" value="Genomic_DNA"/>
</dbReference>
<dbReference type="HAMAP" id="MF_00385">
    <property type="entry name" value="Ribosomal_bS16"/>
    <property type="match status" value="1"/>
</dbReference>